<evidence type="ECO:0000256" key="7">
    <source>
        <dbReference type="SAM" id="MobiDB-lite"/>
    </source>
</evidence>
<feature type="compositionally biased region" description="Gly residues" evidence="7">
    <location>
        <begin position="71"/>
        <end position="86"/>
    </location>
</feature>
<evidence type="ECO:0000256" key="6">
    <source>
        <dbReference type="ARBA" id="ARBA00023136"/>
    </source>
</evidence>
<comment type="subcellular location">
    <subcellularLocation>
        <location evidence="1">Membrane</location>
        <topology evidence="1">Multi-pass membrane protein</topology>
    </subcellularLocation>
</comment>
<feature type="region of interest" description="Disordered" evidence="7">
    <location>
        <begin position="17"/>
        <end position="101"/>
    </location>
</feature>
<dbReference type="EMBL" id="CH480815">
    <property type="protein sequence ID" value="EDW41004.1"/>
    <property type="molecule type" value="Genomic_DNA"/>
</dbReference>
<dbReference type="PANTHER" id="PTHR12316:SF20">
    <property type="entry name" value="NINJURIN-A"/>
    <property type="match status" value="1"/>
</dbReference>
<dbReference type="Pfam" id="PF04923">
    <property type="entry name" value="Ninjurin"/>
    <property type="match status" value="1"/>
</dbReference>
<accession>B4HDR4</accession>
<dbReference type="AlphaFoldDB" id="B4HDR4"/>
<feature type="transmembrane region" description="Helical" evidence="8">
    <location>
        <begin position="146"/>
        <end position="166"/>
    </location>
</feature>
<dbReference type="GO" id="GO:0042246">
    <property type="term" value="P:tissue regeneration"/>
    <property type="evidence" value="ECO:0007669"/>
    <property type="project" value="InterPro"/>
</dbReference>
<dbReference type="InterPro" id="IPR007007">
    <property type="entry name" value="Ninjurin"/>
</dbReference>
<proteinExistence type="inferred from homology"/>
<evidence type="ECO:0000256" key="4">
    <source>
        <dbReference type="ARBA" id="ARBA00022889"/>
    </source>
</evidence>
<evidence type="ECO:0000313" key="10">
    <source>
        <dbReference type="Proteomes" id="UP000001292"/>
    </source>
</evidence>
<dbReference type="GO" id="GO:0012501">
    <property type="term" value="P:programmed cell death"/>
    <property type="evidence" value="ECO:0007669"/>
    <property type="project" value="EnsemblMetazoa"/>
</dbReference>
<evidence type="ECO:0000256" key="8">
    <source>
        <dbReference type="SAM" id="Phobius"/>
    </source>
</evidence>
<dbReference type="PANTHER" id="PTHR12316">
    <property type="entry name" value="NINJURIN-RELATED"/>
    <property type="match status" value="1"/>
</dbReference>
<name>B4HDR4_DROSE</name>
<feature type="transmembrane region" description="Helical" evidence="8">
    <location>
        <begin position="106"/>
        <end position="125"/>
    </location>
</feature>
<feature type="compositionally biased region" description="Basic and acidic residues" evidence="7">
    <location>
        <begin position="17"/>
        <end position="26"/>
    </location>
</feature>
<keyword evidence="6 8" id="KW-0472">Membrane</keyword>
<dbReference type="GO" id="GO:0007155">
    <property type="term" value="P:cell adhesion"/>
    <property type="evidence" value="ECO:0007669"/>
    <property type="project" value="UniProtKB-KW"/>
</dbReference>
<dbReference type="GO" id="GO:0005886">
    <property type="term" value="C:plasma membrane"/>
    <property type="evidence" value="ECO:0007669"/>
    <property type="project" value="EnsemblMetazoa"/>
</dbReference>
<comment type="similarity">
    <text evidence="2">Belongs to the ninjurin family.</text>
</comment>
<evidence type="ECO:0000256" key="3">
    <source>
        <dbReference type="ARBA" id="ARBA00022692"/>
    </source>
</evidence>
<keyword evidence="5 8" id="KW-1133">Transmembrane helix</keyword>
<evidence type="ECO:0000256" key="5">
    <source>
        <dbReference type="ARBA" id="ARBA00022989"/>
    </source>
</evidence>
<evidence type="ECO:0000256" key="2">
    <source>
        <dbReference type="ARBA" id="ARBA00008141"/>
    </source>
</evidence>
<sequence>MSNLEHITLEIDKVPLGDDKTLENNSKHSYGGAIDGRTRNALPVPRAVPETDDDDNDDRPFVKDGSDNPGGDDGLFSTGGGHGSNGHGNVNVPDGGRRPPFSFPGYNGPGFVTINGIAVGVGLILNGRYNIKNGHDICRANRINNYTVIGIFIVTVVNVLITAFTVDRDDIATAAALRANTT</sequence>
<organism evidence="10">
    <name type="scientific">Drosophila sechellia</name>
    <name type="common">Fruit fly</name>
    <dbReference type="NCBI Taxonomy" id="7238"/>
    <lineage>
        <taxon>Eukaryota</taxon>
        <taxon>Metazoa</taxon>
        <taxon>Ecdysozoa</taxon>
        <taxon>Arthropoda</taxon>
        <taxon>Hexapoda</taxon>
        <taxon>Insecta</taxon>
        <taxon>Pterygota</taxon>
        <taxon>Neoptera</taxon>
        <taxon>Endopterygota</taxon>
        <taxon>Diptera</taxon>
        <taxon>Brachycera</taxon>
        <taxon>Muscomorpha</taxon>
        <taxon>Ephydroidea</taxon>
        <taxon>Drosophilidae</taxon>
        <taxon>Drosophila</taxon>
        <taxon>Sophophora</taxon>
    </lineage>
</organism>
<gene>
    <name evidence="9" type="primary">Dsec\GM24800</name>
    <name evidence="9" type="ORF">Dsec_GM24800</name>
</gene>
<reference evidence="9 10" key="1">
    <citation type="journal article" date="2007" name="Nature">
        <title>Evolution of genes and genomes on the Drosophila phylogeny.</title>
        <authorList>
            <consortium name="Drosophila 12 Genomes Consortium"/>
            <person name="Clark A.G."/>
            <person name="Eisen M.B."/>
            <person name="Smith D.R."/>
            <person name="Bergman C.M."/>
            <person name="Oliver B."/>
            <person name="Markow T.A."/>
            <person name="Kaufman T.C."/>
            <person name="Kellis M."/>
            <person name="Gelbart W."/>
            <person name="Iyer V.N."/>
            <person name="Pollard D.A."/>
            <person name="Sackton T.B."/>
            <person name="Larracuente A.M."/>
            <person name="Singh N.D."/>
            <person name="Abad J.P."/>
            <person name="Abt D.N."/>
            <person name="Adryan B."/>
            <person name="Aguade M."/>
            <person name="Akashi H."/>
            <person name="Anderson W.W."/>
            <person name="Aquadro C.F."/>
            <person name="Ardell D.H."/>
            <person name="Arguello R."/>
            <person name="Artieri C.G."/>
            <person name="Barbash D.A."/>
            <person name="Barker D."/>
            <person name="Barsanti P."/>
            <person name="Batterham P."/>
            <person name="Batzoglou S."/>
            <person name="Begun D."/>
            <person name="Bhutkar A."/>
            <person name="Blanco E."/>
            <person name="Bosak S.A."/>
            <person name="Bradley R.K."/>
            <person name="Brand A.D."/>
            <person name="Brent M.R."/>
            <person name="Brooks A.N."/>
            <person name="Brown R.H."/>
            <person name="Butlin R.K."/>
            <person name="Caggese C."/>
            <person name="Calvi B.R."/>
            <person name="Bernardo de Carvalho A."/>
            <person name="Caspi A."/>
            <person name="Castrezana S."/>
            <person name="Celniker S.E."/>
            <person name="Chang J.L."/>
            <person name="Chapple C."/>
            <person name="Chatterji S."/>
            <person name="Chinwalla A."/>
            <person name="Civetta A."/>
            <person name="Clifton S.W."/>
            <person name="Comeron J.M."/>
            <person name="Costello J.C."/>
            <person name="Coyne J.A."/>
            <person name="Daub J."/>
            <person name="David R.G."/>
            <person name="Delcher A.L."/>
            <person name="Delehaunty K."/>
            <person name="Do C.B."/>
            <person name="Ebling H."/>
            <person name="Edwards K."/>
            <person name="Eickbush T."/>
            <person name="Evans J.D."/>
            <person name="Filipski A."/>
            <person name="Findeiss S."/>
            <person name="Freyhult E."/>
            <person name="Fulton L."/>
            <person name="Fulton R."/>
            <person name="Garcia A.C."/>
            <person name="Gardiner A."/>
            <person name="Garfield D.A."/>
            <person name="Garvin B.E."/>
            <person name="Gibson G."/>
            <person name="Gilbert D."/>
            <person name="Gnerre S."/>
            <person name="Godfrey J."/>
            <person name="Good R."/>
            <person name="Gotea V."/>
            <person name="Gravely B."/>
            <person name="Greenberg A.J."/>
            <person name="Griffiths-Jones S."/>
            <person name="Gross S."/>
            <person name="Guigo R."/>
            <person name="Gustafson E.A."/>
            <person name="Haerty W."/>
            <person name="Hahn M.W."/>
            <person name="Halligan D.L."/>
            <person name="Halpern A.L."/>
            <person name="Halter G.M."/>
            <person name="Han M.V."/>
            <person name="Heger A."/>
            <person name="Hillier L."/>
            <person name="Hinrichs A.S."/>
            <person name="Holmes I."/>
            <person name="Hoskins R.A."/>
            <person name="Hubisz M.J."/>
            <person name="Hultmark D."/>
            <person name="Huntley M.A."/>
            <person name="Jaffe D.B."/>
            <person name="Jagadeeshan S."/>
            <person name="Jeck W.R."/>
            <person name="Johnson J."/>
            <person name="Jones C.D."/>
            <person name="Jordan W.C."/>
            <person name="Karpen G.H."/>
            <person name="Kataoka E."/>
            <person name="Keightley P.D."/>
            <person name="Kheradpour P."/>
            <person name="Kirkness E.F."/>
            <person name="Koerich L.B."/>
            <person name="Kristiansen K."/>
            <person name="Kudrna D."/>
            <person name="Kulathinal R.J."/>
            <person name="Kumar S."/>
            <person name="Kwok R."/>
            <person name="Lander E."/>
            <person name="Langley C.H."/>
            <person name="Lapoint R."/>
            <person name="Lazzaro B.P."/>
            <person name="Lee S.J."/>
            <person name="Levesque L."/>
            <person name="Li R."/>
            <person name="Lin C.F."/>
            <person name="Lin M.F."/>
            <person name="Lindblad-Toh K."/>
            <person name="Llopart A."/>
            <person name="Long M."/>
            <person name="Low L."/>
            <person name="Lozovsky E."/>
            <person name="Lu J."/>
            <person name="Luo M."/>
            <person name="Machado C.A."/>
            <person name="Makalowski W."/>
            <person name="Marzo M."/>
            <person name="Matsuda M."/>
            <person name="Matzkin L."/>
            <person name="McAllister B."/>
            <person name="McBride C.S."/>
            <person name="McKernan B."/>
            <person name="McKernan K."/>
            <person name="Mendez-Lago M."/>
            <person name="Minx P."/>
            <person name="Mollenhauer M.U."/>
            <person name="Montooth K."/>
            <person name="Mount S.M."/>
            <person name="Mu X."/>
            <person name="Myers E."/>
            <person name="Negre B."/>
            <person name="Newfeld S."/>
            <person name="Nielsen R."/>
            <person name="Noor M.A."/>
            <person name="O'Grady P."/>
            <person name="Pachter L."/>
            <person name="Papaceit M."/>
            <person name="Parisi M.J."/>
            <person name="Parisi M."/>
            <person name="Parts L."/>
            <person name="Pedersen J.S."/>
            <person name="Pesole G."/>
            <person name="Phillippy A.M."/>
            <person name="Ponting C.P."/>
            <person name="Pop M."/>
            <person name="Porcelli D."/>
            <person name="Powell J.R."/>
            <person name="Prohaska S."/>
            <person name="Pruitt K."/>
            <person name="Puig M."/>
            <person name="Quesneville H."/>
            <person name="Ram K.R."/>
            <person name="Rand D."/>
            <person name="Rasmussen M.D."/>
            <person name="Reed L.K."/>
            <person name="Reenan R."/>
            <person name="Reily A."/>
            <person name="Remington K.A."/>
            <person name="Rieger T.T."/>
            <person name="Ritchie M.G."/>
            <person name="Robin C."/>
            <person name="Rogers Y.H."/>
            <person name="Rohde C."/>
            <person name="Rozas J."/>
            <person name="Rubenfield M.J."/>
            <person name="Ruiz A."/>
            <person name="Russo S."/>
            <person name="Salzberg S.L."/>
            <person name="Sanchez-Gracia A."/>
            <person name="Saranga D.J."/>
            <person name="Sato H."/>
            <person name="Schaeffer S.W."/>
            <person name="Schatz M.C."/>
            <person name="Schlenke T."/>
            <person name="Schwartz R."/>
            <person name="Segarra C."/>
            <person name="Singh R.S."/>
            <person name="Sirot L."/>
            <person name="Sirota M."/>
            <person name="Sisneros N.B."/>
            <person name="Smith C.D."/>
            <person name="Smith T.F."/>
            <person name="Spieth J."/>
            <person name="Stage D.E."/>
            <person name="Stark A."/>
            <person name="Stephan W."/>
            <person name="Strausberg R.L."/>
            <person name="Strempel S."/>
            <person name="Sturgill D."/>
            <person name="Sutton G."/>
            <person name="Sutton G.G."/>
            <person name="Tao W."/>
            <person name="Teichmann S."/>
            <person name="Tobari Y.N."/>
            <person name="Tomimura Y."/>
            <person name="Tsolas J.M."/>
            <person name="Valente V.L."/>
            <person name="Venter E."/>
            <person name="Venter J.C."/>
            <person name="Vicario S."/>
            <person name="Vieira F.G."/>
            <person name="Vilella A.J."/>
            <person name="Villasante A."/>
            <person name="Walenz B."/>
            <person name="Wang J."/>
            <person name="Wasserman M."/>
            <person name="Watts T."/>
            <person name="Wilson D."/>
            <person name="Wilson R.K."/>
            <person name="Wing R.A."/>
            <person name="Wolfner M.F."/>
            <person name="Wong A."/>
            <person name="Wong G.K."/>
            <person name="Wu C.I."/>
            <person name="Wu G."/>
            <person name="Yamamoto D."/>
            <person name="Yang H.P."/>
            <person name="Yang S.P."/>
            <person name="Yorke J.A."/>
            <person name="Yoshida K."/>
            <person name="Zdobnov E."/>
            <person name="Zhang P."/>
            <person name="Zhang Y."/>
            <person name="Zimin A.V."/>
            <person name="Baldwin J."/>
            <person name="Abdouelleil A."/>
            <person name="Abdulkadir J."/>
            <person name="Abebe A."/>
            <person name="Abera B."/>
            <person name="Abreu J."/>
            <person name="Acer S.C."/>
            <person name="Aftuck L."/>
            <person name="Alexander A."/>
            <person name="An P."/>
            <person name="Anderson E."/>
            <person name="Anderson S."/>
            <person name="Arachi H."/>
            <person name="Azer M."/>
            <person name="Bachantsang P."/>
            <person name="Barry A."/>
            <person name="Bayul T."/>
            <person name="Berlin A."/>
            <person name="Bessette D."/>
            <person name="Bloom T."/>
            <person name="Blye J."/>
            <person name="Boguslavskiy L."/>
            <person name="Bonnet C."/>
            <person name="Boukhgalter B."/>
            <person name="Bourzgui I."/>
            <person name="Brown A."/>
            <person name="Cahill P."/>
            <person name="Channer S."/>
            <person name="Cheshatsang Y."/>
            <person name="Chuda L."/>
            <person name="Citroen M."/>
            <person name="Collymore A."/>
            <person name="Cooke P."/>
            <person name="Costello M."/>
            <person name="D'Aco K."/>
            <person name="Daza R."/>
            <person name="De Haan G."/>
            <person name="DeGray S."/>
            <person name="DeMaso C."/>
            <person name="Dhargay N."/>
            <person name="Dooley K."/>
            <person name="Dooley E."/>
            <person name="Doricent M."/>
            <person name="Dorje P."/>
            <person name="Dorjee K."/>
            <person name="Dupes A."/>
            <person name="Elong R."/>
            <person name="Falk J."/>
            <person name="Farina A."/>
            <person name="Faro S."/>
            <person name="Ferguson D."/>
            <person name="Fisher S."/>
            <person name="Foley C.D."/>
            <person name="Franke A."/>
            <person name="Friedrich D."/>
            <person name="Gadbois L."/>
            <person name="Gearin G."/>
            <person name="Gearin C.R."/>
            <person name="Giannoukos G."/>
            <person name="Goode T."/>
            <person name="Graham J."/>
            <person name="Grandbois E."/>
            <person name="Grewal S."/>
            <person name="Gyaltsen K."/>
            <person name="Hafez N."/>
            <person name="Hagos B."/>
            <person name="Hall J."/>
            <person name="Henson C."/>
            <person name="Hollinger A."/>
            <person name="Honan T."/>
            <person name="Huard M.D."/>
            <person name="Hughes L."/>
            <person name="Hurhula B."/>
            <person name="Husby M.E."/>
            <person name="Kamat A."/>
            <person name="Kanga B."/>
            <person name="Kashin S."/>
            <person name="Khazanovich D."/>
            <person name="Kisner P."/>
            <person name="Lance K."/>
            <person name="Lara M."/>
            <person name="Lee W."/>
            <person name="Lennon N."/>
            <person name="Letendre F."/>
            <person name="LeVine R."/>
            <person name="Lipovsky A."/>
            <person name="Liu X."/>
            <person name="Liu J."/>
            <person name="Liu S."/>
            <person name="Lokyitsang T."/>
            <person name="Lokyitsang Y."/>
            <person name="Lubonja R."/>
            <person name="Lui A."/>
            <person name="MacDonald P."/>
            <person name="Magnisalis V."/>
            <person name="Maru K."/>
            <person name="Matthews C."/>
            <person name="McCusker W."/>
            <person name="McDonough S."/>
            <person name="Mehta T."/>
            <person name="Meldrim J."/>
            <person name="Meneus L."/>
            <person name="Mihai O."/>
            <person name="Mihalev A."/>
            <person name="Mihova T."/>
            <person name="Mittelman R."/>
            <person name="Mlenga V."/>
            <person name="Montmayeur A."/>
            <person name="Mulrain L."/>
            <person name="Navidi A."/>
            <person name="Naylor J."/>
            <person name="Negash T."/>
            <person name="Nguyen T."/>
            <person name="Nguyen N."/>
            <person name="Nicol R."/>
            <person name="Norbu C."/>
            <person name="Norbu N."/>
            <person name="Novod N."/>
            <person name="O'Neill B."/>
            <person name="Osman S."/>
            <person name="Markiewicz E."/>
            <person name="Oyono O.L."/>
            <person name="Patti C."/>
            <person name="Phunkhang P."/>
            <person name="Pierre F."/>
            <person name="Priest M."/>
            <person name="Raghuraman S."/>
            <person name="Rege F."/>
            <person name="Reyes R."/>
            <person name="Rise C."/>
            <person name="Rogov P."/>
            <person name="Ross K."/>
            <person name="Ryan E."/>
            <person name="Settipalli S."/>
            <person name="Shea T."/>
            <person name="Sherpa N."/>
            <person name="Shi L."/>
            <person name="Shih D."/>
            <person name="Sparrow T."/>
            <person name="Spaulding J."/>
            <person name="Stalker J."/>
            <person name="Stange-Thomann N."/>
            <person name="Stavropoulos S."/>
            <person name="Stone C."/>
            <person name="Strader C."/>
            <person name="Tesfaye S."/>
            <person name="Thomson T."/>
            <person name="Thoulutsang Y."/>
            <person name="Thoulutsang D."/>
            <person name="Topham K."/>
            <person name="Topping I."/>
            <person name="Tsamla T."/>
            <person name="Vassiliev H."/>
            <person name="Vo A."/>
            <person name="Wangchuk T."/>
            <person name="Wangdi T."/>
            <person name="Weiand M."/>
            <person name="Wilkinson J."/>
            <person name="Wilson A."/>
            <person name="Yadav S."/>
            <person name="Young G."/>
            <person name="Yu Q."/>
            <person name="Zembek L."/>
            <person name="Zhong D."/>
            <person name="Zimmer A."/>
            <person name="Zwirko Z."/>
            <person name="Jaffe D.B."/>
            <person name="Alvarez P."/>
            <person name="Brockman W."/>
            <person name="Butler J."/>
            <person name="Chin C."/>
            <person name="Gnerre S."/>
            <person name="Grabherr M."/>
            <person name="Kleber M."/>
            <person name="Mauceli E."/>
            <person name="MacCallum I."/>
        </authorList>
    </citation>
    <scope>NUCLEOTIDE SEQUENCE [LARGE SCALE GENOMIC DNA]</scope>
    <source>
        <strain evidence="10">Rob3c / Tucson 14021-0248.25</strain>
    </source>
</reference>
<evidence type="ECO:0000313" key="9">
    <source>
        <dbReference type="EMBL" id="EDW41004.1"/>
    </source>
</evidence>
<protein>
    <submittedName>
        <fullName evidence="9">GM24800</fullName>
    </submittedName>
</protein>
<dbReference type="GO" id="GO:0019835">
    <property type="term" value="P:cytolysis"/>
    <property type="evidence" value="ECO:0007669"/>
    <property type="project" value="EnsemblMetazoa"/>
</dbReference>
<dbReference type="HOGENOM" id="CLU_074201_1_0_1"/>
<evidence type="ECO:0000256" key="1">
    <source>
        <dbReference type="ARBA" id="ARBA00004141"/>
    </source>
</evidence>
<keyword evidence="3 8" id="KW-0812">Transmembrane</keyword>
<dbReference type="Proteomes" id="UP000001292">
    <property type="component" value="Unassembled WGS sequence"/>
</dbReference>
<keyword evidence="10" id="KW-1185">Reference proteome</keyword>
<keyword evidence="4" id="KW-0130">Cell adhesion</keyword>
<dbReference type="PhylomeDB" id="B4HDR4"/>